<dbReference type="Proteomes" id="UP000838756">
    <property type="component" value="Unassembled WGS sequence"/>
</dbReference>
<organism evidence="1 2">
    <name type="scientific">Pararge aegeria aegeria</name>
    <dbReference type="NCBI Taxonomy" id="348720"/>
    <lineage>
        <taxon>Eukaryota</taxon>
        <taxon>Metazoa</taxon>
        <taxon>Ecdysozoa</taxon>
        <taxon>Arthropoda</taxon>
        <taxon>Hexapoda</taxon>
        <taxon>Insecta</taxon>
        <taxon>Pterygota</taxon>
        <taxon>Neoptera</taxon>
        <taxon>Endopterygota</taxon>
        <taxon>Lepidoptera</taxon>
        <taxon>Glossata</taxon>
        <taxon>Ditrysia</taxon>
        <taxon>Papilionoidea</taxon>
        <taxon>Nymphalidae</taxon>
        <taxon>Satyrinae</taxon>
        <taxon>Satyrini</taxon>
        <taxon>Parargina</taxon>
        <taxon>Pararge</taxon>
    </lineage>
</organism>
<gene>
    <name evidence="1" type="primary">jg4532</name>
    <name evidence="1" type="ORF">PAEG_LOCUS6131</name>
</gene>
<dbReference type="AlphaFoldDB" id="A0A8S4QTI6"/>
<evidence type="ECO:0000313" key="2">
    <source>
        <dbReference type="Proteomes" id="UP000838756"/>
    </source>
</evidence>
<keyword evidence="2" id="KW-1185">Reference proteome</keyword>
<sequence length="40" mass="4424">MLREEENCQAPSLTLRSQVRGDRGCASEEWCGAGNRSAVR</sequence>
<feature type="non-terminal residue" evidence="1">
    <location>
        <position position="40"/>
    </location>
</feature>
<protein>
    <submittedName>
        <fullName evidence="1">Jg4532 protein</fullName>
    </submittedName>
</protein>
<accession>A0A8S4QTI6</accession>
<proteinExistence type="predicted"/>
<dbReference type="EMBL" id="CAKXAJ010019355">
    <property type="protein sequence ID" value="CAH2218284.1"/>
    <property type="molecule type" value="Genomic_DNA"/>
</dbReference>
<comment type="caution">
    <text evidence="1">The sequence shown here is derived from an EMBL/GenBank/DDBJ whole genome shotgun (WGS) entry which is preliminary data.</text>
</comment>
<reference evidence="1" key="1">
    <citation type="submission" date="2022-03" db="EMBL/GenBank/DDBJ databases">
        <authorList>
            <person name="Lindestad O."/>
        </authorList>
    </citation>
    <scope>NUCLEOTIDE SEQUENCE</scope>
</reference>
<name>A0A8S4QTI6_9NEOP</name>
<evidence type="ECO:0000313" key="1">
    <source>
        <dbReference type="EMBL" id="CAH2218284.1"/>
    </source>
</evidence>